<evidence type="ECO:0000256" key="1">
    <source>
        <dbReference type="SAM" id="MobiDB-lite"/>
    </source>
</evidence>
<proteinExistence type="predicted"/>
<reference evidence="2 3" key="1">
    <citation type="submission" date="2018-04" db="EMBL/GenBank/DDBJ databases">
        <authorList>
            <person name="Huttner S."/>
            <person name="Dainat J."/>
        </authorList>
    </citation>
    <scope>NUCLEOTIDE SEQUENCE [LARGE SCALE GENOMIC DNA]</scope>
</reference>
<protein>
    <submittedName>
        <fullName evidence="2">D70c841f-5c4a-42ff-affe-d08574b73a03</fullName>
    </submittedName>
</protein>
<dbReference type="EMBL" id="OUUZ01000009">
    <property type="protein sequence ID" value="SPQ22408.1"/>
    <property type="molecule type" value="Genomic_DNA"/>
</dbReference>
<sequence>MDTTVSKPELVSDAADSREEDAFQPLDRYHQQRAKTKTLDAPFHPSTVTYHAPVADAPPPYVVLRTDDKPS</sequence>
<evidence type="ECO:0000313" key="3">
    <source>
        <dbReference type="Proteomes" id="UP000289323"/>
    </source>
</evidence>
<evidence type="ECO:0000313" key="2">
    <source>
        <dbReference type="EMBL" id="SPQ22408.1"/>
    </source>
</evidence>
<name>A0A3S4D4J6_9PEZI</name>
<dbReference type="Proteomes" id="UP000289323">
    <property type="component" value="Unassembled WGS sequence"/>
</dbReference>
<feature type="region of interest" description="Disordered" evidence="1">
    <location>
        <begin position="1"/>
        <end position="26"/>
    </location>
</feature>
<accession>A0A3S4D4J6</accession>
<organism evidence="2 3">
    <name type="scientific">Thermothielavioides terrestris</name>
    <dbReference type="NCBI Taxonomy" id="2587410"/>
    <lineage>
        <taxon>Eukaryota</taxon>
        <taxon>Fungi</taxon>
        <taxon>Dikarya</taxon>
        <taxon>Ascomycota</taxon>
        <taxon>Pezizomycotina</taxon>
        <taxon>Sordariomycetes</taxon>
        <taxon>Sordariomycetidae</taxon>
        <taxon>Sordariales</taxon>
        <taxon>Chaetomiaceae</taxon>
        <taxon>Thermothielavioides</taxon>
    </lineage>
</organism>
<gene>
    <name evidence="2" type="ORF">TT172_LOCUS4827</name>
</gene>
<dbReference type="AlphaFoldDB" id="A0A3S4D4J6"/>